<organism evidence="1 2">
    <name type="scientific">Tepidimonas charontis</name>
    <dbReference type="NCBI Taxonomy" id="2267262"/>
    <lineage>
        <taxon>Bacteria</taxon>
        <taxon>Pseudomonadati</taxon>
        <taxon>Pseudomonadota</taxon>
        <taxon>Betaproteobacteria</taxon>
        <taxon>Burkholderiales</taxon>
        <taxon>Tepidimonas</taxon>
    </lineage>
</organism>
<comment type="caution">
    <text evidence="1">The sequence shown here is derived from an EMBL/GenBank/DDBJ whole genome shotgun (WGS) entry which is preliminary data.</text>
</comment>
<protein>
    <recommendedName>
        <fullName evidence="3">Terminase-like family protein</fullName>
    </recommendedName>
</protein>
<dbReference type="EMBL" id="VJON01000075">
    <property type="protein sequence ID" value="TSE29041.1"/>
    <property type="molecule type" value="Genomic_DNA"/>
</dbReference>
<dbReference type="InterPro" id="IPR027417">
    <property type="entry name" value="P-loop_NTPase"/>
</dbReference>
<proteinExistence type="predicted"/>
<accession>A0A554WZN5</accession>
<keyword evidence="2" id="KW-1185">Reference proteome</keyword>
<sequence>MSTTILYPYQRRYLADDARFKAGMWSRQTGKTFTTTLEAVLDVLEAEAEGRVSRWTILSVSRDRALDAMDNGVKLHLRAIGAAFRALDEPLDVDELAHVVRIGSRGSYIRVVTGRPQNKTVTLGLTPTGAVAWVGDTLLVGPKARRHAAKGEALGRDEWMMLPERFRRAQWYEDRQTGNLVARLGDTAVYIDKGGQVDSVYRDPLIEQKTATQRWVAVK</sequence>
<dbReference type="AlphaFoldDB" id="A0A554WZN5"/>
<reference evidence="1 2" key="1">
    <citation type="submission" date="2019-07" db="EMBL/GenBank/DDBJ databases">
        <title>Tepidimonas charontis SPSP-6 draft genome.</title>
        <authorList>
            <person name="Da Costa M.S."/>
            <person name="Froufe H.J.C."/>
            <person name="Egas C."/>
            <person name="Albuquerque L."/>
        </authorList>
    </citation>
    <scope>NUCLEOTIDE SEQUENCE [LARGE SCALE GENOMIC DNA]</scope>
    <source>
        <strain evidence="1 2">SPSP-6</strain>
    </source>
</reference>
<gene>
    <name evidence="1" type="ORF">Tchar_02626</name>
</gene>
<evidence type="ECO:0000313" key="2">
    <source>
        <dbReference type="Proteomes" id="UP000318294"/>
    </source>
</evidence>
<dbReference type="Proteomes" id="UP000318294">
    <property type="component" value="Unassembled WGS sequence"/>
</dbReference>
<dbReference type="Gene3D" id="3.40.50.300">
    <property type="entry name" value="P-loop containing nucleotide triphosphate hydrolases"/>
    <property type="match status" value="1"/>
</dbReference>
<name>A0A554WZN5_9BURK</name>
<dbReference type="RefSeq" id="WP_201739382.1">
    <property type="nucleotide sequence ID" value="NZ_VJON01000075.1"/>
</dbReference>
<evidence type="ECO:0000313" key="1">
    <source>
        <dbReference type="EMBL" id="TSE29041.1"/>
    </source>
</evidence>
<evidence type="ECO:0008006" key="3">
    <source>
        <dbReference type="Google" id="ProtNLM"/>
    </source>
</evidence>